<dbReference type="Proteomes" id="UP000183639">
    <property type="component" value="Unassembled WGS sequence"/>
</dbReference>
<dbReference type="GO" id="GO:0045892">
    <property type="term" value="P:negative regulation of DNA-templated transcription"/>
    <property type="evidence" value="ECO:0007669"/>
    <property type="project" value="TreeGrafter"/>
</dbReference>
<dbReference type="CDD" id="cd07377">
    <property type="entry name" value="WHTH_GntR"/>
    <property type="match status" value="1"/>
</dbReference>
<evidence type="ECO:0000256" key="4">
    <source>
        <dbReference type="ARBA" id="ARBA00023163"/>
    </source>
</evidence>
<dbReference type="InterPro" id="IPR036390">
    <property type="entry name" value="WH_DNA-bd_sf"/>
</dbReference>
<name>A0A1I3H1L3_SELRU</name>
<proteinExistence type="predicted"/>
<gene>
    <name evidence="6" type="ORF">SAMN04487861_12646</name>
</gene>
<evidence type="ECO:0000259" key="5">
    <source>
        <dbReference type="PROSITE" id="PS50949"/>
    </source>
</evidence>
<evidence type="ECO:0000256" key="3">
    <source>
        <dbReference type="ARBA" id="ARBA00023125"/>
    </source>
</evidence>
<dbReference type="PRINTS" id="PR00035">
    <property type="entry name" value="HTHGNTR"/>
</dbReference>
<keyword evidence="1" id="KW-0678">Repressor</keyword>
<dbReference type="InterPro" id="IPR000524">
    <property type="entry name" value="Tscrpt_reg_HTH_GntR"/>
</dbReference>
<dbReference type="SUPFAM" id="SSF64288">
    <property type="entry name" value="Chorismate lyase-like"/>
    <property type="match status" value="1"/>
</dbReference>
<evidence type="ECO:0000313" key="6">
    <source>
        <dbReference type="EMBL" id="SFI29437.1"/>
    </source>
</evidence>
<dbReference type="PROSITE" id="PS50949">
    <property type="entry name" value="HTH_GNTR"/>
    <property type="match status" value="1"/>
</dbReference>
<dbReference type="OrthoDB" id="457376at2"/>
<dbReference type="InterPro" id="IPR036388">
    <property type="entry name" value="WH-like_DNA-bd_sf"/>
</dbReference>
<dbReference type="EMBL" id="FOQK01000026">
    <property type="protein sequence ID" value="SFI29437.1"/>
    <property type="molecule type" value="Genomic_DNA"/>
</dbReference>
<organism evidence="6 7">
    <name type="scientific">Selenomonas ruminantium</name>
    <dbReference type="NCBI Taxonomy" id="971"/>
    <lineage>
        <taxon>Bacteria</taxon>
        <taxon>Bacillati</taxon>
        <taxon>Bacillota</taxon>
        <taxon>Negativicutes</taxon>
        <taxon>Selenomonadales</taxon>
        <taxon>Selenomonadaceae</taxon>
        <taxon>Selenomonas</taxon>
    </lineage>
</organism>
<dbReference type="AlphaFoldDB" id="A0A1I3H1L3"/>
<dbReference type="SUPFAM" id="SSF46785">
    <property type="entry name" value="Winged helix' DNA-binding domain"/>
    <property type="match status" value="1"/>
</dbReference>
<dbReference type="GO" id="GO:0003700">
    <property type="term" value="F:DNA-binding transcription factor activity"/>
    <property type="evidence" value="ECO:0007669"/>
    <property type="project" value="InterPro"/>
</dbReference>
<dbReference type="FunFam" id="1.10.10.10:FF:000079">
    <property type="entry name" value="GntR family transcriptional regulator"/>
    <property type="match status" value="1"/>
</dbReference>
<accession>A0A1I3H1L3</accession>
<dbReference type="SMART" id="SM00345">
    <property type="entry name" value="HTH_GNTR"/>
    <property type="match status" value="1"/>
</dbReference>
<keyword evidence="3" id="KW-0238">DNA-binding</keyword>
<evidence type="ECO:0000256" key="1">
    <source>
        <dbReference type="ARBA" id="ARBA00022491"/>
    </source>
</evidence>
<dbReference type="PANTHER" id="PTHR44846">
    <property type="entry name" value="MANNOSYL-D-GLYCERATE TRANSPORT/METABOLISM SYSTEM REPRESSOR MNGR-RELATED"/>
    <property type="match status" value="1"/>
</dbReference>
<dbReference type="Gene3D" id="3.40.1410.10">
    <property type="entry name" value="Chorismate lyase-like"/>
    <property type="match status" value="1"/>
</dbReference>
<dbReference type="Gene3D" id="1.10.10.10">
    <property type="entry name" value="Winged helix-like DNA-binding domain superfamily/Winged helix DNA-binding domain"/>
    <property type="match status" value="1"/>
</dbReference>
<feature type="domain" description="HTH gntR-type" evidence="5">
    <location>
        <begin position="4"/>
        <end position="72"/>
    </location>
</feature>
<keyword evidence="2" id="KW-0805">Transcription regulation</keyword>
<dbReference type="InterPro" id="IPR028978">
    <property type="entry name" value="Chorismate_lyase_/UTRA_dom_sf"/>
</dbReference>
<evidence type="ECO:0000256" key="2">
    <source>
        <dbReference type="ARBA" id="ARBA00023015"/>
    </source>
</evidence>
<dbReference type="InterPro" id="IPR011663">
    <property type="entry name" value="UTRA"/>
</dbReference>
<dbReference type="Pfam" id="PF07702">
    <property type="entry name" value="UTRA"/>
    <property type="match status" value="1"/>
</dbReference>
<dbReference type="InterPro" id="IPR050679">
    <property type="entry name" value="Bact_HTH_transcr_reg"/>
</dbReference>
<dbReference type="SMART" id="SM00866">
    <property type="entry name" value="UTRA"/>
    <property type="match status" value="1"/>
</dbReference>
<keyword evidence="4" id="KW-0804">Transcription</keyword>
<dbReference type="GO" id="GO:0003677">
    <property type="term" value="F:DNA binding"/>
    <property type="evidence" value="ECO:0007669"/>
    <property type="project" value="UniProtKB-KW"/>
</dbReference>
<sequence>MSGGAKYQQIADTIREAIRKGDYLPGSQLPLVKDLCTEFAVSRITIKHAIDELVRDGLVVKRRGAGTFVKAVDDSAVSKRSKFSQFGGFSEYYSGHKIHTEVLHFAIIHPDVEVAGQLKISPDDFVYDIQRLRCADGEPVVIEYTQMPMDLITGLKEKHLKDSLYRYIEGTLGMHIQFAHRTVRAVMPTEMEQELLGITGKMPVLEVQQTAFLSDGRPFEYSLSRHRGDKMDFKAVSVR</sequence>
<dbReference type="PANTHER" id="PTHR44846:SF5">
    <property type="entry name" value="HTH-TYPE TRANSCRIPTIONAL REGULATOR GMUR"/>
    <property type="match status" value="1"/>
</dbReference>
<dbReference type="RefSeq" id="WP_075445356.1">
    <property type="nucleotide sequence ID" value="NZ_FOQK01000026.1"/>
</dbReference>
<evidence type="ECO:0000313" key="7">
    <source>
        <dbReference type="Proteomes" id="UP000183639"/>
    </source>
</evidence>
<reference evidence="6 7" key="1">
    <citation type="submission" date="2016-10" db="EMBL/GenBank/DDBJ databases">
        <authorList>
            <person name="de Groot N.N."/>
        </authorList>
    </citation>
    <scope>NUCLEOTIDE SEQUENCE [LARGE SCALE GENOMIC DNA]</scope>
    <source>
        <strain evidence="6 7">Z108</strain>
    </source>
</reference>
<dbReference type="Pfam" id="PF00392">
    <property type="entry name" value="GntR"/>
    <property type="match status" value="1"/>
</dbReference>
<protein>
    <submittedName>
        <fullName evidence="6">GntR family transcriptional regulator</fullName>
    </submittedName>
</protein>
<dbReference type="FunFam" id="3.40.1410.10:FF:000008">
    <property type="entry name" value="Transcriptional regulator, GntR family"/>
    <property type="match status" value="1"/>
</dbReference>